<keyword evidence="4" id="KW-1003">Cell membrane</keyword>
<dbReference type="GO" id="GO:0009276">
    <property type="term" value="C:Gram-negative-bacterium-type cell wall"/>
    <property type="evidence" value="ECO:0007669"/>
    <property type="project" value="InterPro"/>
</dbReference>
<comment type="caution">
    <text evidence="11">The sequence shown here is derived from an EMBL/GenBank/DDBJ whole genome shotgun (WGS) entry which is preliminary data.</text>
</comment>
<dbReference type="AlphaFoldDB" id="A0A831U3A7"/>
<sequence>MIYLILEWTGTELAASRFLQRRGELLFQGSESRPAATDAELAAALGELSPAGGDCRIALSLPLARLFLREMELPIRDRRKLREVLPLELKGETALDSDELAFAGLPLAGGQVLALWGRKRELAAAIGAAAAAGMEPEVLSAAPLHWGALLPAGTGGTAALADGSALAVFRDGEPLFFRALTGGEECARTLALLEMGKGISVDRTYRLGPSEGESGSLLPVEGSLAAAFGGDEGAARRHGSAWSLAMAMLRGEAVDFRAGDLAWTRGKERALRQLRLPLALAALLILLLAADAGIRYTLVKRDLASLDASIGAIYREVFPGRKRGVDEAAEMRAELKRLGAAGGTSRVLETLNRLADAKGDEILGLYEVEIDGARLRLKGDARSSQAVSGFQNRLAALLAPAEVGQITSKPDGTVTFVLRGTVKEEAQ</sequence>
<evidence type="ECO:0000256" key="4">
    <source>
        <dbReference type="ARBA" id="ARBA00022475"/>
    </source>
</evidence>
<dbReference type="NCBIfam" id="TIGR01709">
    <property type="entry name" value="typeII_sec_gspL"/>
    <property type="match status" value="1"/>
</dbReference>
<protein>
    <submittedName>
        <fullName evidence="11">Type II secretion system protein GspL</fullName>
    </submittedName>
</protein>
<keyword evidence="5" id="KW-0997">Cell inner membrane</keyword>
<dbReference type="InterPro" id="IPR025691">
    <property type="entry name" value="GspL_pp_dom"/>
</dbReference>
<dbReference type="SUPFAM" id="SSF53067">
    <property type="entry name" value="Actin-like ATPase domain"/>
    <property type="match status" value="1"/>
</dbReference>
<dbReference type="GO" id="GO:0015628">
    <property type="term" value="P:protein secretion by the type II secretion system"/>
    <property type="evidence" value="ECO:0007669"/>
    <property type="project" value="InterPro"/>
</dbReference>
<evidence type="ECO:0000256" key="2">
    <source>
        <dbReference type="ARBA" id="ARBA00005318"/>
    </source>
</evidence>
<dbReference type="Gene3D" id="3.30.420.380">
    <property type="match status" value="1"/>
</dbReference>
<keyword evidence="7" id="KW-0653">Protein transport</keyword>
<gene>
    <name evidence="11" type="ORF">ENQ87_13725</name>
</gene>
<evidence type="ECO:0000259" key="10">
    <source>
        <dbReference type="Pfam" id="PF12693"/>
    </source>
</evidence>
<keyword evidence="3" id="KW-0813">Transport</keyword>
<organism evidence="11">
    <name type="scientific">Geobacter metallireducens</name>
    <dbReference type="NCBI Taxonomy" id="28232"/>
    <lineage>
        <taxon>Bacteria</taxon>
        <taxon>Pseudomonadati</taxon>
        <taxon>Thermodesulfobacteriota</taxon>
        <taxon>Desulfuromonadia</taxon>
        <taxon>Geobacterales</taxon>
        <taxon>Geobacteraceae</taxon>
        <taxon>Geobacter</taxon>
    </lineage>
</organism>
<evidence type="ECO:0000256" key="6">
    <source>
        <dbReference type="ARBA" id="ARBA00022692"/>
    </source>
</evidence>
<proteinExistence type="inferred from homology"/>
<reference evidence="11" key="1">
    <citation type="journal article" date="2020" name="mSystems">
        <title>Genome- and Community-Level Interaction Insights into Carbon Utilization and Element Cycling Functions of Hydrothermarchaeota in Hydrothermal Sediment.</title>
        <authorList>
            <person name="Zhou Z."/>
            <person name="Liu Y."/>
            <person name="Xu W."/>
            <person name="Pan J."/>
            <person name="Luo Z.H."/>
            <person name="Li M."/>
        </authorList>
    </citation>
    <scope>NUCLEOTIDE SEQUENCE [LARGE SCALE GENOMIC DNA]</scope>
    <source>
        <strain evidence="11">SpSt-349</strain>
    </source>
</reference>
<keyword evidence="8" id="KW-1133">Transmembrane helix</keyword>
<dbReference type="EMBL" id="DSOV01000061">
    <property type="protein sequence ID" value="HEN43403.1"/>
    <property type="molecule type" value="Genomic_DNA"/>
</dbReference>
<name>A0A831U3A7_GEOME</name>
<feature type="domain" description="GspL periplasmic" evidence="10">
    <location>
        <begin position="271"/>
        <end position="417"/>
    </location>
</feature>
<keyword evidence="6" id="KW-0812">Transmembrane</keyword>
<evidence type="ECO:0000256" key="3">
    <source>
        <dbReference type="ARBA" id="ARBA00022448"/>
    </source>
</evidence>
<evidence type="ECO:0000313" key="11">
    <source>
        <dbReference type="EMBL" id="HEN43403.1"/>
    </source>
</evidence>
<evidence type="ECO:0000256" key="1">
    <source>
        <dbReference type="ARBA" id="ARBA00004533"/>
    </source>
</evidence>
<comment type="subcellular location">
    <subcellularLocation>
        <location evidence="1">Cell inner membrane</location>
    </subcellularLocation>
</comment>
<comment type="similarity">
    <text evidence="2">Belongs to the GSP L family.</text>
</comment>
<evidence type="ECO:0000256" key="7">
    <source>
        <dbReference type="ARBA" id="ARBA00022927"/>
    </source>
</evidence>
<dbReference type="GO" id="GO:0005886">
    <property type="term" value="C:plasma membrane"/>
    <property type="evidence" value="ECO:0007669"/>
    <property type="project" value="UniProtKB-SubCell"/>
</dbReference>
<dbReference type="InterPro" id="IPR043129">
    <property type="entry name" value="ATPase_NBD"/>
</dbReference>
<evidence type="ECO:0000256" key="5">
    <source>
        <dbReference type="ARBA" id="ARBA00022519"/>
    </source>
</evidence>
<keyword evidence="9" id="KW-0472">Membrane</keyword>
<evidence type="ECO:0000256" key="9">
    <source>
        <dbReference type="ARBA" id="ARBA00023136"/>
    </source>
</evidence>
<dbReference type="GO" id="GO:0015627">
    <property type="term" value="C:type II protein secretion system complex"/>
    <property type="evidence" value="ECO:0007669"/>
    <property type="project" value="InterPro"/>
</dbReference>
<dbReference type="InterPro" id="IPR007812">
    <property type="entry name" value="T2SS_protein-GspL"/>
</dbReference>
<dbReference type="Pfam" id="PF12693">
    <property type="entry name" value="GspL_C"/>
    <property type="match status" value="1"/>
</dbReference>
<accession>A0A831U3A7</accession>
<evidence type="ECO:0000256" key="8">
    <source>
        <dbReference type="ARBA" id="ARBA00022989"/>
    </source>
</evidence>